<dbReference type="AlphaFoldDB" id="A0A814ELB1"/>
<comment type="subcellular location">
    <subcellularLocation>
        <location evidence="1">Membrane</location>
    </subcellularLocation>
</comment>
<dbReference type="PANTHER" id="PTHR46641:SF2">
    <property type="entry name" value="FMRFAMIDE RECEPTOR"/>
    <property type="match status" value="1"/>
</dbReference>
<feature type="transmembrane region" description="Helical" evidence="5">
    <location>
        <begin position="35"/>
        <end position="60"/>
    </location>
</feature>
<keyword evidence="2 5" id="KW-0812">Transmembrane</keyword>
<dbReference type="InterPro" id="IPR019427">
    <property type="entry name" value="7TM_GPCR_serpentine_rcpt_Srw"/>
</dbReference>
<dbReference type="Proteomes" id="UP000663829">
    <property type="component" value="Unassembled WGS sequence"/>
</dbReference>
<dbReference type="PROSITE" id="PS50262">
    <property type="entry name" value="G_PROTEIN_RECEP_F1_2"/>
    <property type="match status" value="1"/>
</dbReference>
<name>A0A814ELB1_9BILA</name>
<sequence>MNSSDGYQIDDVHLDLRDIERTLRTSFTRDPFEHYANGICGVVFCILGIISNALSFSVLIRRTMKLSTYVYLAGLCLSDFTACVCLLPLCLLDAYPISILEYELPKTYSMSRFLIITGVISTTARAVSVWLCFAFTICQPFIGPQYCTMKNARYVTVFINLLGLLYALPLLFEYEPVEVVLFNMKKKIYRQQLTALGRNGTFRWIYVTINACVVYIIPLMTIAILNRQLLTAIRLLEKRSEEINAPLPSKQGVTIMLIATTVCLVLFRLPLLLLSILWLVKASLFFEVKTKMPLRRFHTVANTAAIFNAATSFILFIVYGTKFRLEFTKIYCCYFNNRTKSKKKNKHQCDGDVDQKLLQDGIDKANNNGTIVHVAHTSHSSSVVSTSLVKTLSTTKSISPFKNFRKKPK</sequence>
<dbReference type="EMBL" id="CAJNOQ010002652">
    <property type="protein sequence ID" value="CAF0971014.1"/>
    <property type="molecule type" value="Genomic_DNA"/>
</dbReference>
<feature type="transmembrane region" description="Helical" evidence="5">
    <location>
        <begin position="69"/>
        <end position="95"/>
    </location>
</feature>
<dbReference type="SUPFAM" id="SSF81321">
    <property type="entry name" value="Family A G protein-coupled receptor-like"/>
    <property type="match status" value="1"/>
</dbReference>
<keyword evidence="3 5" id="KW-1133">Transmembrane helix</keyword>
<proteinExistence type="predicted"/>
<dbReference type="GO" id="GO:0008528">
    <property type="term" value="F:G protein-coupled peptide receptor activity"/>
    <property type="evidence" value="ECO:0007669"/>
    <property type="project" value="InterPro"/>
</dbReference>
<feature type="transmembrane region" description="Helical" evidence="5">
    <location>
        <begin position="115"/>
        <end position="142"/>
    </location>
</feature>
<evidence type="ECO:0000259" key="6">
    <source>
        <dbReference type="PROSITE" id="PS50262"/>
    </source>
</evidence>
<evidence type="ECO:0000256" key="2">
    <source>
        <dbReference type="ARBA" id="ARBA00022692"/>
    </source>
</evidence>
<dbReference type="OrthoDB" id="10011262at2759"/>
<evidence type="ECO:0000313" key="9">
    <source>
        <dbReference type="Proteomes" id="UP000663829"/>
    </source>
</evidence>
<evidence type="ECO:0000256" key="1">
    <source>
        <dbReference type="ARBA" id="ARBA00004370"/>
    </source>
</evidence>
<feature type="transmembrane region" description="Helical" evidence="5">
    <location>
        <begin position="204"/>
        <end position="225"/>
    </location>
</feature>
<evidence type="ECO:0000256" key="4">
    <source>
        <dbReference type="ARBA" id="ARBA00023136"/>
    </source>
</evidence>
<evidence type="ECO:0000313" key="7">
    <source>
        <dbReference type="EMBL" id="CAF0971014.1"/>
    </source>
</evidence>
<organism evidence="7 9">
    <name type="scientific">Didymodactylos carnosus</name>
    <dbReference type="NCBI Taxonomy" id="1234261"/>
    <lineage>
        <taxon>Eukaryota</taxon>
        <taxon>Metazoa</taxon>
        <taxon>Spiralia</taxon>
        <taxon>Gnathifera</taxon>
        <taxon>Rotifera</taxon>
        <taxon>Eurotatoria</taxon>
        <taxon>Bdelloidea</taxon>
        <taxon>Philodinida</taxon>
        <taxon>Philodinidae</taxon>
        <taxon>Didymodactylos</taxon>
    </lineage>
</organism>
<keyword evidence="9" id="KW-1185">Reference proteome</keyword>
<accession>A0A814ELB1</accession>
<dbReference type="InterPro" id="IPR017452">
    <property type="entry name" value="GPCR_Rhodpsn_7TM"/>
</dbReference>
<keyword evidence="4 5" id="KW-0472">Membrane</keyword>
<comment type="caution">
    <text evidence="7">The sequence shown here is derived from an EMBL/GenBank/DDBJ whole genome shotgun (WGS) entry which is preliminary data.</text>
</comment>
<evidence type="ECO:0000313" key="8">
    <source>
        <dbReference type="EMBL" id="CAF3744069.1"/>
    </source>
</evidence>
<dbReference type="GO" id="GO:0016020">
    <property type="term" value="C:membrane"/>
    <property type="evidence" value="ECO:0007669"/>
    <property type="project" value="UniProtKB-SubCell"/>
</dbReference>
<dbReference type="EMBL" id="CAJOBC010002652">
    <property type="protein sequence ID" value="CAF3744069.1"/>
    <property type="molecule type" value="Genomic_DNA"/>
</dbReference>
<feature type="transmembrane region" description="Helical" evidence="5">
    <location>
        <begin position="300"/>
        <end position="319"/>
    </location>
</feature>
<gene>
    <name evidence="7" type="ORF">GPM918_LOCUS12236</name>
    <name evidence="8" type="ORF">SRO942_LOCUS12237</name>
</gene>
<dbReference type="InterPro" id="IPR052954">
    <property type="entry name" value="GPCR-Ligand_Int"/>
</dbReference>
<protein>
    <recommendedName>
        <fullName evidence="6">G-protein coupled receptors family 1 profile domain-containing protein</fullName>
    </recommendedName>
</protein>
<evidence type="ECO:0000256" key="3">
    <source>
        <dbReference type="ARBA" id="ARBA00022989"/>
    </source>
</evidence>
<feature type="transmembrane region" description="Helical" evidence="5">
    <location>
        <begin position="154"/>
        <end position="172"/>
    </location>
</feature>
<dbReference type="Gene3D" id="1.20.1070.10">
    <property type="entry name" value="Rhodopsin 7-helix transmembrane proteins"/>
    <property type="match status" value="1"/>
</dbReference>
<dbReference type="PANTHER" id="PTHR46641">
    <property type="entry name" value="FMRFAMIDE RECEPTOR-RELATED"/>
    <property type="match status" value="1"/>
</dbReference>
<reference evidence="7" key="1">
    <citation type="submission" date="2021-02" db="EMBL/GenBank/DDBJ databases">
        <authorList>
            <person name="Nowell W R."/>
        </authorList>
    </citation>
    <scope>NUCLEOTIDE SEQUENCE</scope>
</reference>
<dbReference type="Pfam" id="PF10324">
    <property type="entry name" value="7TM_GPCR_Srw"/>
    <property type="match status" value="1"/>
</dbReference>
<feature type="domain" description="G-protein coupled receptors family 1 profile" evidence="6">
    <location>
        <begin position="51"/>
        <end position="316"/>
    </location>
</feature>
<feature type="transmembrane region" description="Helical" evidence="5">
    <location>
        <begin position="255"/>
        <end position="280"/>
    </location>
</feature>
<dbReference type="Proteomes" id="UP000681722">
    <property type="component" value="Unassembled WGS sequence"/>
</dbReference>
<evidence type="ECO:0000256" key="5">
    <source>
        <dbReference type="SAM" id="Phobius"/>
    </source>
</evidence>